<proteinExistence type="inferred from homology"/>
<keyword evidence="4 8" id="KW-0406">Ion transport</keyword>
<keyword evidence="10" id="KW-1185">Reference proteome</keyword>
<dbReference type="SUPFAM" id="SSF47928">
    <property type="entry name" value="N-terminal domain of the delta subunit of the F1F0-ATP synthase"/>
    <property type="match status" value="1"/>
</dbReference>
<keyword evidence="8" id="KW-1003">Cell membrane</keyword>
<evidence type="ECO:0000256" key="5">
    <source>
        <dbReference type="ARBA" id="ARBA00023136"/>
    </source>
</evidence>
<dbReference type="PROSITE" id="PS00389">
    <property type="entry name" value="ATPASE_DELTA"/>
    <property type="match status" value="1"/>
</dbReference>
<dbReference type="Proteomes" id="UP001239909">
    <property type="component" value="Unassembled WGS sequence"/>
</dbReference>
<dbReference type="NCBIfam" id="NF004402">
    <property type="entry name" value="PRK05758.2-2"/>
    <property type="match status" value="1"/>
</dbReference>
<dbReference type="NCBIfam" id="TIGR01145">
    <property type="entry name" value="ATP_synt_delta"/>
    <property type="match status" value="1"/>
</dbReference>
<keyword evidence="3 8" id="KW-0375">Hydrogen ion transport</keyword>
<reference evidence="9 10" key="1">
    <citation type="submission" date="2023-04" db="EMBL/GenBank/DDBJ databases">
        <title>Marinoamorphus aggregata gen. nov., sp. Nov., isolate from tissue of brittle star Ophioplocus japonicus.</title>
        <authorList>
            <person name="Kawano K."/>
            <person name="Sawayama S."/>
            <person name="Nakagawa S."/>
        </authorList>
    </citation>
    <scope>NUCLEOTIDE SEQUENCE [LARGE SCALE GENOMIC DNA]</scope>
    <source>
        <strain evidence="9 10">NKW23</strain>
    </source>
</reference>
<comment type="subcellular location">
    <subcellularLocation>
        <location evidence="8">Cell membrane</location>
        <topology evidence="8">Peripheral membrane protein</topology>
    </subcellularLocation>
    <subcellularLocation>
        <location evidence="1">Membrane</location>
    </subcellularLocation>
</comment>
<keyword evidence="7 8" id="KW-0066">ATP synthesis</keyword>
<keyword evidence="5 8" id="KW-0472">Membrane</keyword>
<evidence type="ECO:0000256" key="3">
    <source>
        <dbReference type="ARBA" id="ARBA00022781"/>
    </source>
</evidence>
<evidence type="ECO:0000256" key="8">
    <source>
        <dbReference type="HAMAP-Rule" id="MF_01416"/>
    </source>
</evidence>
<comment type="function">
    <text evidence="8">F(1)F(0) ATP synthase produces ATP from ADP in the presence of a proton or sodium gradient. F-type ATPases consist of two structural domains, F(1) containing the extramembraneous catalytic core and F(0) containing the membrane proton channel, linked together by a central stalk and a peripheral stalk. During catalysis, ATP synthesis in the catalytic domain of F(1) is coupled via a rotary mechanism of the central stalk subunits to proton translocation.</text>
</comment>
<comment type="similarity">
    <text evidence="8">Belongs to the ATPase delta chain family.</text>
</comment>
<evidence type="ECO:0000313" key="9">
    <source>
        <dbReference type="EMBL" id="GMG82479.1"/>
    </source>
</evidence>
<evidence type="ECO:0000256" key="4">
    <source>
        <dbReference type="ARBA" id="ARBA00023065"/>
    </source>
</evidence>
<dbReference type="Gene3D" id="1.10.520.20">
    <property type="entry name" value="N-terminal domain of the delta subunit of the F1F0-ATP synthase"/>
    <property type="match status" value="1"/>
</dbReference>
<dbReference type="InterPro" id="IPR020781">
    <property type="entry name" value="ATPase_OSCP/d_CS"/>
</dbReference>
<dbReference type="NCBIfam" id="NF004406">
    <property type="entry name" value="PRK05758.3-2"/>
    <property type="match status" value="1"/>
</dbReference>
<dbReference type="PANTHER" id="PTHR11910">
    <property type="entry name" value="ATP SYNTHASE DELTA CHAIN"/>
    <property type="match status" value="1"/>
</dbReference>
<keyword evidence="6 8" id="KW-0139">CF(1)</keyword>
<keyword evidence="2 8" id="KW-0813">Transport</keyword>
<dbReference type="EMBL" id="BSYI01000011">
    <property type="protein sequence ID" value="GMG82479.1"/>
    <property type="molecule type" value="Genomic_DNA"/>
</dbReference>
<gene>
    <name evidence="8" type="primary">atpH</name>
    <name evidence="9" type="ORF">LNKW23_16920</name>
</gene>
<evidence type="ECO:0000313" key="10">
    <source>
        <dbReference type="Proteomes" id="UP001239909"/>
    </source>
</evidence>
<evidence type="ECO:0000256" key="6">
    <source>
        <dbReference type="ARBA" id="ARBA00023196"/>
    </source>
</evidence>
<dbReference type="InterPro" id="IPR026015">
    <property type="entry name" value="ATP_synth_OSCP/delta_N_sf"/>
</dbReference>
<name>A0ABQ6LJX3_9RHOB</name>
<dbReference type="PRINTS" id="PR00125">
    <property type="entry name" value="ATPASEDELTA"/>
</dbReference>
<dbReference type="InterPro" id="IPR000711">
    <property type="entry name" value="ATPase_OSCP/dsu"/>
</dbReference>
<dbReference type="HAMAP" id="MF_01416">
    <property type="entry name" value="ATP_synth_delta_bact"/>
    <property type="match status" value="1"/>
</dbReference>
<comment type="caution">
    <text evidence="9">The sequence shown here is derived from an EMBL/GenBank/DDBJ whole genome shotgun (WGS) entry which is preliminary data.</text>
</comment>
<evidence type="ECO:0000256" key="7">
    <source>
        <dbReference type="ARBA" id="ARBA00023310"/>
    </source>
</evidence>
<sequence length="181" mass="19574">MLTSTIAGRYATALFDLAQEQDALERVETDIGALKAAIGESADLRLLIQSPLYGRDQQARAMATITDRMGLGPITANLIGLMAYKRRLFVLPAVAEIFTALLAEHRGEVTAKVTAARLLSDAQIEALKTTLRAKLEREVKLDIMIDPAIIGGLIVKVGSRMIDTSIRSKLAGLQNAMREVG</sequence>
<protein>
    <recommendedName>
        <fullName evidence="8">ATP synthase subunit delta</fullName>
    </recommendedName>
    <alternativeName>
        <fullName evidence="8">ATP synthase F(1) sector subunit delta</fullName>
    </alternativeName>
    <alternativeName>
        <fullName evidence="8">F-type ATPase subunit delta</fullName>
        <shortName evidence="8">F-ATPase subunit delta</shortName>
    </alternativeName>
</protein>
<dbReference type="Pfam" id="PF00213">
    <property type="entry name" value="OSCP"/>
    <property type="match status" value="1"/>
</dbReference>
<evidence type="ECO:0000256" key="1">
    <source>
        <dbReference type="ARBA" id="ARBA00004370"/>
    </source>
</evidence>
<evidence type="ECO:0000256" key="2">
    <source>
        <dbReference type="ARBA" id="ARBA00022448"/>
    </source>
</evidence>
<accession>A0ABQ6LJX3</accession>
<comment type="function">
    <text evidence="8">This protein is part of the stalk that links CF(0) to CF(1). It either transmits conformational changes from CF(0) to CF(1) or is implicated in proton conduction.</text>
</comment>
<organism evidence="9 10">
    <name type="scientific">Paralimibaculum aggregatum</name>
    <dbReference type="NCBI Taxonomy" id="3036245"/>
    <lineage>
        <taxon>Bacteria</taxon>
        <taxon>Pseudomonadati</taxon>
        <taxon>Pseudomonadota</taxon>
        <taxon>Alphaproteobacteria</taxon>
        <taxon>Rhodobacterales</taxon>
        <taxon>Paracoccaceae</taxon>
        <taxon>Paralimibaculum</taxon>
    </lineage>
</organism>